<proteinExistence type="predicted"/>
<dbReference type="InterPro" id="IPR000210">
    <property type="entry name" value="BTB/POZ_dom"/>
</dbReference>
<keyword evidence="4" id="KW-1185">Reference proteome</keyword>
<dbReference type="Proteomes" id="UP000240883">
    <property type="component" value="Unassembled WGS sequence"/>
</dbReference>
<feature type="region of interest" description="Disordered" evidence="1">
    <location>
        <begin position="17"/>
        <end position="73"/>
    </location>
</feature>
<evidence type="ECO:0000313" key="3">
    <source>
        <dbReference type="EMBL" id="PSN72342.1"/>
    </source>
</evidence>
<name>A0A2T2P3V9_CORCC</name>
<dbReference type="STRING" id="1448308.A0A2T2P3V9"/>
<dbReference type="InterPro" id="IPR011333">
    <property type="entry name" value="SKP1/BTB/POZ_sf"/>
</dbReference>
<evidence type="ECO:0000259" key="2">
    <source>
        <dbReference type="Pfam" id="PF00651"/>
    </source>
</evidence>
<evidence type="ECO:0000313" key="4">
    <source>
        <dbReference type="Proteomes" id="UP000240883"/>
    </source>
</evidence>
<dbReference type="AlphaFoldDB" id="A0A2T2P3V9"/>
<feature type="compositionally biased region" description="Low complexity" evidence="1">
    <location>
        <begin position="20"/>
        <end position="29"/>
    </location>
</feature>
<dbReference type="PANTHER" id="PTHR47843:SF5">
    <property type="entry name" value="BTB_POZ DOMAIN PROTEIN"/>
    <property type="match status" value="1"/>
</dbReference>
<accession>A0A2T2P3V9</accession>
<dbReference type="SUPFAM" id="SSF54695">
    <property type="entry name" value="POZ domain"/>
    <property type="match status" value="1"/>
</dbReference>
<dbReference type="PANTHER" id="PTHR47843">
    <property type="entry name" value="BTB DOMAIN-CONTAINING PROTEIN-RELATED"/>
    <property type="match status" value="1"/>
</dbReference>
<reference evidence="3 4" key="1">
    <citation type="journal article" date="2018" name="Front. Microbiol.">
        <title>Genome-Wide Analysis of Corynespora cassiicola Leaf Fall Disease Putative Effectors.</title>
        <authorList>
            <person name="Lopez D."/>
            <person name="Ribeiro S."/>
            <person name="Label P."/>
            <person name="Fumanal B."/>
            <person name="Venisse J.S."/>
            <person name="Kohler A."/>
            <person name="de Oliveira R.R."/>
            <person name="Labutti K."/>
            <person name="Lipzen A."/>
            <person name="Lail K."/>
            <person name="Bauer D."/>
            <person name="Ohm R.A."/>
            <person name="Barry K.W."/>
            <person name="Spatafora J."/>
            <person name="Grigoriev I.V."/>
            <person name="Martin F.M."/>
            <person name="Pujade-Renaud V."/>
        </authorList>
    </citation>
    <scope>NUCLEOTIDE SEQUENCE [LARGE SCALE GENOMIC DNA]</scope>
    <source>
        <strain evidence="3 4">Philippines</strain>
    </source>
</reference>
<sequence>MRESRHIYLGSLERHTYQGTRCSSPQTRTTSRRFRPRPMELLSRRSTDSGRASAVKDVSPTFSSATNPTRRPCYPKPTRGALSCIPEAARRRFDTGQLPDLIVRCRQDEYHVHRVIMCSHSQWFARVCPKLPLGTATSSIDLSAEDSDAVDAMFQYCYRLDYTDNFLSLSSAGYLIHSPTPHIDIYLLADRYSIPALKLLAAEKFRARAAVLSQVESNKDRFFQAVQATYASTPSIGTDTLRQVAVKLCADHSEQFILQGHKTAARIFRLMDETPAFRVDFIKELALRLD</sequence>
<gene>
    <name evidence="3" type="ORF">BS50DRAFT_249250</name>
</gene>
<feature type="domain" description="BTB" evidence="2">
    <location>
        <begin position="93"/>
        <end position="202"/>
    </location>
</feature>
<dbReference type="EMBL" id="KZ678130">
    <property type="protein sequence ID" value="PSN72342.1"/>
    <property type="molecule type" value="Genomic_DNA"/>
</dbReference>
<dbReference type="OrthoDB" id="6359816at2759"/>
<feature type="compositionally biased region" description="Polar residues" evidence="1">
    <location>
        <begin position="60"/>
        <end position="69"/>
    </location>
</feature>
<dbReference type="Gene3D" id="3.30.710.10">
    <property type="entry name" value="Potassium Channel Kv1.1, Chain A"/>
    <property type="match status" value="1"/>
</dbReference>
<evidence type="ECO:0000256" key="1">
    <source>
        <dbReference type="SAM" id="MobiDB-lite"/>
    </source>
</evidence>
<dbReference type="Pfam" id="PF00651">
    <property type="entry name" value="BTB"/>
    <property type="match status" value="1"/>
</dbReference>
<organism evidence="3 4">
    <name type="scientific">Corynespora cassiicola Philippines</name>
    <dbReference type="NCBI Taxonomy" id="1448308"/>
    <lineage>
        <taxon>Eukaryota</taxon>
        <taxon>Fungi</taxon>
        <taxon>Dikarya</taxon>
        <taxon>Ascomycota</taxon>
        <taxon>Pezizomycotina</taxon>
        <taxon>Dothideomycetes</taxon>
        <taxon>Pleosporomycetidae</taxon>
        <taxon>Pleosporales</taxon>
        <taxon>Corynesporascaceae</taxon>
        <taxon>Corynespora</taxon>
    </lineage>
</organism>
<protein>
    <recommendedName>
        <fullName evidence="2">BTB domain-containing protein</fullName>
    </recommendedName>
</protein>
<dbReference type="CDD" id="cd18186">
    <property type="entry name" value="BTB_POZ_ZBTB_KLHL-like"/>
    <property type="match status" value="1"/>
</dbReference>